<organism evidence="8">
    <name type="scientific">uncultured Sporomusa sp</name>
    <dbReference type="NCBI Taxonomy" id="307249"/>
    <lineage>
        <taxon>Bacteria</taxon>
        <taxon>Bacillati</taxon>
        <taxon>Bacillota</taxon>
        <taxon>Negativicutes</taxon>
        <taxon>Selenomonadales</taxon>
        <taxon>Sporomusaceae</taxon>
        <taxon>Sporomusa</taxon>
        <taxon>environmental samples</taxon>
    </lineage>
</organism>
<dbReference type="GO" id="GO:0005886">
    <property type="term" value="C:plasma membrane"/>
    <property type="evidence" value="ECO:0007669"/>
    <property type="project" value="UniProtKB-SubCell"/>
</dbReference>
<evidence type="ECO:0000256" key="6">
    <source>
        <dbReference type="SAM" id="Phobius"/>
    </source>
</evidence>
<proteinExistence type="predicted"/>
<feature type="transmembrane region" description="Helical" evidence="6">
    <location>
        <begin position="21"/>
        <end position="43"/>
    </location>
</feature>
<keyword evidence="4 6" id="KW-1133">Transmembrane helix</keyword>
<feature type="transmembrane region" description="Helical" evidence="6">
    <location>
        <begin position="55"/>
        <end position="75"/>
    </location>
</feature>
<evidence type="ECO:0000256" key="1">
    <source>
        <dbReference type="ARBA" id="ARBA00004651"/>
    </source>
</evidence>
<dbReference type="InterPro" id="IPR005828">
    <property type="entry name" value="MFS_sugar_transport-like"/>
</dbReference>
<evidence type="ECO:0000256" key="5">
    <source>
        <dbReference type="ARBA" id="ARBA00023136"/>
    </source>
</evidence>
<dbReference type="PANTHER" id="PTHR23511:SF34">
    <property type="entry name" value="SYNAPTIC VESICLE GLYCOPROTEIN 2"/>
    <property type="match status" value="1"/>
</dbReference>
<dbReference type="Gene3D" id="1.20.1250.20">
    <property type="entry name" value="MFS general substrate transporter like domains"/>
    <property type="match status" value="1"/>
</dbReference>
<feature type="transmembrane region" description="Helical" evidence="6">
    <location>
        <begin position="250"/>
        <end position="268"/>
    </location>
</feature>
<accession>A0A212M007</accession>
<feature type="domain" description="Major facilitator superfamily (MFS) profile" evidence="7">
    <location>
        <begin position="21"/>
        <end position="427"/>
    </location>
</feature>
<feature type="transmembrane region" description="Helical" evidence="6">
    <location>
        <begin position="145"/>
        <end position="168"/>
    </location>
</feature>
<protein>
    <submittedName>
        <fullName evidence="8">Putative transporter</fullName>
    </submittedName>
</protein>
<gene>
    <name evidence="8" type="primary">ygcS</name>
    <name evidence="8" type="ORF">KL86SPO_60076</name>
</gene>
<evidence type="ECO:0000256" key="3">
    <source>
        <dbReference type="ARBA" id="ARBA00022692"/>
    </source>
</evidence>
<feature type="transmembrane region" description="Helical" evidence="6">
    <location>
        <begin position="372"/>
        <end position="392"/>
    </location>
</feature>
<dbReference type="InterPro" id="IPR020846">
    <property type="entry name" value="MFS_dom"/>
</dbReference>
<feature type="transmembrane region" description="Helical" evidence="6">
    <location>
        <begin position="111"/>
        <end position="133"/>
    </location>
</feature>
<feature type="transmembrane region" description="Helical" evidence="6">
    <location>
        <begin position="288"/>
        <end position="306"/>
    </location>
</feature>
<feature type="transmembrane region" description="Helical" evidence="6">
    <location>
        <begin position="313"/>
        <end position="331"/>
    </location>
</feature>
<keyword evidence="5 6" id="KW-0472">Membrane</keyword>
<evidence type="ECO:0000259" key="7">
    <source>
        <dbReference type="PROSITE" id="PS50850"/>
    </source>
</evidence>
<evidence type="ECO:0000256" key="2">
    <source>
        <dbReference type="ARBA" id="ARBA00022448"/>
    </source>
</evidence>
<sequence>MDTSKVIKFDDVPLSKFHVKMTGITFAAHFTDGFSLGVIGIALTVITPQMGLSPFWQGLIGSSALLGLFLGSLILGWVSDYYGRKKIFMFNFVLIAIATALQFFVQTPEQLFVLRIIIGIGLGGDYSVGHTMLAEFLPRKHRGAILGSFSVIWTFGYVLASFVGMFLHSTLGDSWRWLLISAFPLALFVLIYRMGSPESPRWLLRQGRTEEAMAVVKKYLGDNVVLDDEKTEQQMGTFSDLFSKKLITRTLFNCIFFMCLVIPYFAIYTFLPDILKIMGLAENFTTNMLLNALLILGALLGIWWTIKFTRRGFLINSFIFLSIALFTLGMLPDSSKMLMVITFAAFTLVMSAVSNLVGVFPAESFPTDVRSSGVGLATAASRLGAAVGTFLLPMSIANLGMTYTLLWLTGTLVVGTLVSIAWAPETKSLTLSEASSINKAG</sequence>
<dbReference type="PROSITE" id="PS50850">
    <property type="entry name" value="MFS"/>
    <property type="match status" value="1"/>
</dbReference>
<evidence type="ECO:0000313" key="8">
    <source>
        <dbReference type="EMBL" id="SCM83113.1"/>
    </source>
</evidence>
<name>A0A212M007_9FIRM</name>
<evidence type="ECO:0000256" key="4">
    <source>
        <dbReference type="ARBA" id="ARBA00022989"/>
    </source>
</evidence>
<dbReference type="SUPFAM" id="SSF103473">
    <property type="entry name" value="MFS general substrate transporter"/>
    <property type="match status" value="1"/>
</dbReference>
<feature type="transmembrane region" description="Helical" evidence="6">
    <location>
        <begin position="337"/>
        <end position="360"/>
    </location>
</feature>
<feature type="transmembrane region" description="Helical" evidence="6">
    <location>
        <begin position="174"/>
        <end position="192"/>
    </location>
</feature>
<feature type="transmembrane region" description="Helical" evidence="6">
    <location>
        <begin position="404"/>
        <end position="423"/>
    </location>
</feature>
<dbReference type="GO" id="GO:0022857">
    <property type="term" value="F:transmembrane transporter activity"/>
    <property type="evidence" value="ECO:0007669"/>
    <property type="project" value="InterPro"/>
</dbReference>
<dbReference type="EMBL" id="FMJE01000006">
    <property type="protein sequence ID" value="SCM83113.1"/>
    <property type="molecule type" value="Genomic_DNA"/>
</dbReference>
<comment type="subcellular location">
    <subcellularLocation>
        <location evidence="1">Cell membrane</location>
        <topology evidence="1">Multi-pass membrane protein</topology>
    </subcellularLocation>
</comment>
<feature type="transmembrane region" description="Helical" evidence="6">
    <location>
        <begin position="87"/>
        <end position="105"/>
    </location>
</feature>
<dbReference type="PANTHER" id="PTHR23511">
    <property type="entry name" value="SYNAPTIC VESICLE GLYCOPROTEIN 2"/>
    <property type="match status" value="1"/>
</dbReference>
<dbReference type="Pfam" id="PF00083">
    <property type="entry name" value="Sugar_tr"/>
    <property type="match status" value="1"/>
</dbReference>
<reference evidence="8" key="1">
    <citation type="submission" date="2016-08" db="EMBL/GenBank/DDBJ databases">
        <authorList>
            <person name="Seilhamer J.J."/>
        </authorList>
    </citation>
    <scope>NUCLEOTIDE SEQUENCE</scope>
    <source>
        <strain evidence="8">86</strain>
    </source>
</reference>
<dbReference type="AlphaFoldDB" id="A0A212M007"/>
<dbReference type="InterPro" id="IPR036259">
    <property type="entry name" value="MFS_trans_sf"/>
</dbReference>
<keyword evidence="3 6" id="KW-0812">Transmembrane</keyword>
<dbReference type="RefSeq" id="WP_288185625.1">
    <property type="nucleotide sequence ID" value="NZ_LT608335.1"/>
</dbReference>
<dbReference type="CDD" id="cd17316">
    <property type="entry name" value="MFS_SV2_like"/>
    <property type="match status" value="1"/>
</dbReference>
<keyword evidence="2" id="KW-0813">Transport</keyword>